<gene>
    <name evidence="1" type="ORF">EXIGLDRAFT_780883</name>
</gene>
<sequence length="362" mass="40044">MNDAFQVVSSNTDSALRQYFRFVDLKWAGPATSIFGVPPAVRAGIELLVVQRTLDHTRLLSTVPDFPNIFAACHFLASASHRESVATTMDIVYDRLVTRFSSYFNDVTAFRGVLQLTGSAVSGSFALACILDDFSEDPRVGWGLEWQPRDMDIFVPTPTVSFDARDAPSIPASTPFEIMHAFLTCNGYEKYGTRATYADGMPEDAVRRVFRYRRTGTSHLVDVVESVTSSILDMILRFPSTIVMNMITAHHIFVMYPQWTVRRMALPGPTLDGIIRAKYQSRGFVFVEGNNDIGVPCGLTCPALARNVARRGSTLLAPYTEIGKGAVPQEIPLWQVWKSSVPCTNSLCNLASTGIPYFDNAV</sequence>
<organism evidence="1 2">
    <name type="scientific">Exidia glandulosa HHB12029</name>
    <dbReference type="NCBI Taxonomy" id="1314781"/>
    <lineage>
        <taxon>Eukaryota</taxon>
        <taxon>Fungi</taxon>
        <taxon>Dikarya</taxon>
        <taxon>Basidiomycota</taxon>
        <taxon>Agaricomycotina</taxon>
        <taxon>Agaricomycetes</taxon>
        <taxon>Auriculariales</taxon>
        <taxon>Exidiaceae</taxon>
        <taxon>Exidia</taxon>
    </lineage>
</organism>
<dbReference type="InParanoid" id="A0A165BF00"/>
<proteinExistence type="predicted"/>
<keyword evidence="2" id="KW-1185">Reference proteome</keyword>
<evidence type="ECO:0000313" key="1">
    <source>
        <dbReference type="EMBL" id="KZV80493.1"/>
    </source>
</evidence>
<evidence type="ECO:0000313" key="2">
    <source>
        <dbReference type="Proteomes" id="UP000077266"/>
    </source>
</evidence>
<reference evidence="1 2" key="1">
    <citation type="journal article" date="2016" name="Mol. Biol. Evol.">
        <title>Comparative Genomics of Early-Diverging Mushroom-Forming Fungi Provides Insights into the Origins of Lignocellulose Decay Capabilities.</title>
        <authorList>
            <person name="Nagy L.G."/>
            <person name="Riley R."/>
            <person name="Tritt A."/>
            <person name="Adam C."/>
            <person name="Daum C."/>
            <person name="Floudas D."/>
            <person name="Sun H."/>
            <person name="Yadav J.S."/>
            <person name="Pangilinan J."/>
            <person name="Larsson K.H."/>
            <person name="Matsuura K."/>
            <person name="Barry K."/>
            <person name="Labutti K."/>
            <person name="Kuo R."/>
            <person name="Ohm R.A."/>
            <person name="Bhattacharya S.S."/>
            <person name="Shirouzu T."/>
            <person name="Yoshinaga Y."/>
            <person name="Martin F.M."/>
            <person name="Grigoriev I.V."/>
            <person name="Hibbett D.S."/>
        </authorList>
    </citation>
    <scope>NUCLEOTIDE SEQUENCE [LARGE SCALE GENOMIC DNA]</scope>
    <source>
        <strain evidence="1 2">HHB12029</strain>
    </source>
</reference>
<dbReference type="EMBL" id="KV426476">
    <property type="protein sequence ID" value="KZV80493.1"/>
    <property type="molecule type" value="Genomic_DNA"/>
</dbReference>
<accession>A0A165BF00</accession>
<dbReference type="Proteomes" id="UP000077266">
    <property type="component" value="Unassembled WGS sequence"/>
</dbReference>
<protein>
    <submittedName>
        <fullName evidence="1">Uncharacterized protein</fullName>
    </submittedName>
</protein>
<dbReference type="STRING" id="1314781.A0A165BF00"/>
<dbReference type="AlphaFoldDB" id="A0A165BF00"/>
<dbReference type="OrthoDB" id="2938467at2759"/>
<name>A0A165BF00_EXIGL</name>